<protein>
    <submittedName>
        <fullName evidence="8">Uncharacterized protein</fullName>
    </submittedName>
</protein>
<feature type="transmembrane region" description="Helical" evidence="6">
    <location>
        <begin position="192"/>
        <end position="214"/>
    </location>
</feature>
<feature type="chain" id="PRO_5026850404" evidence="7">
    <location>
        <begin position="30"/>
        <end position="393"/>
    </location>
</feature>
<evidence type="ECO:0000256" key="3">
    <source>
        <dbReference type="ARBA" id="ARBA00022692"/>
    </source>
</evidence>
<dbReference type="PANTHER" id="PTHR30238">
    <property type="entry name" value="MEMBRANE BOUND PREDICTED REDOX MODULATOR"/>
    <property type="match status" value="1"/>
</dbReference>
<evidence type="ECO:0000256" key="6">
    <source>
        <dbReference type="SAM" id="Phobius"/>
    </source>
</evidence>
<keyword evidence="4 6" id="KW-1133">Transmembrane helix</keyword>
<comment type="similarity">
    <text evidence="2">Belongs to the TerC family.</text>
</comment>
<gene>
    <name evidence="8" type="ORF">SOIL9_10120</name>
</gene>
<evidence type="ECO:0000256" key="5">
    <source>
        <dbReference type="ARBA" id="ARBA00023136"/>
    </source>
</evidence>
<keyword evidence="9" id="KW-1185">Reference proteome</keyword>
<evidence type="ECO:0000256" key="1">
    <source>
        <dbReference type="ARBA" id="ARBA00004141"/>
    </source>
</evidence>
<dbReference type="AlphaFoldDB" id="A0A6P2D907"/>
<name>A0A6P2D907_9BACT</name>
<feature type="signal peptide" evidence="7">
    <location>
        <begin position="1"/>
        <end position="29"/>
    </location>
</feature>
<keyword evidence="7" id="KW-0732">Signal</keyword>
<accession>A0A6P2D907</accession>
<evidence type="ECO:0000313" key="8">
    <source>
        <dbReference type="EMBL" id="VTR96855.1"/>
    </source>
</evidence>
<feature type="transmembrane region" description="Helical" evidence="6">
    <location>
        <begin position="363"/>
        <end position="382"/>
    </location>
</feature>
<evidence type="ECO:0000256" key="7">
    <source>
        <dbReference type="SAM" id="SignalP"/>
    </source>
</evidence>
<feature type="transmembrane region" description="Helical" evidence="6">
    <location>
        <begin position="304"/>
        <end position="324"/>
    </location>
</feature>
<evidence type="ECO:0000256" key="4">
    <source>
        <dbReference type="ARBA" id="ARBA00022989"/>
    </source>
</evidence>
<dbReference type="PANTHER" id="PTHR30238:SF4">
    <property type="entry name" value="SLL1022 PROTEIN"/>
    <property type="match status" value="1"/>
</dbReference>
<keyword evidence="3 6" id="KW-0812">Transmembrane</keyword>
<feature type="transmembrane region" description="Helical" evidence="6">
    <location>
        <begin position="143"/>
        <end position="171"/>
    </location>
</feature>
<dbReference type="Pfam" id="PF03741">
    <property type="entry name" value="TerC"/>
    <property type="match status" value="1"/>
</dbReference>
<dbReference type="GO" id="GO:0016020">
    <property type="term" value="C:membrane"/>
    <property type="evidence" value="ECO:0007669"/>
    <property type="project" value="UniProtKB-SubCell"/>
</dbReference>
<organism evidence="8 9">
    <name type="scientific">Gemmata massiliana</name>
    <dbReference type="NCBI Taxonomy" id="1210884"/>
    <lineage>
        <taxon>Bacteria</taxon>
        <taxon>Pseudomonadati</taxon>
        <taxon>Planctomycetota</taxon>
        <taxon>Planctomycetia</taxon>
        <taxon>Gemmatales</taxon>
        <taxon>Gemmataceae</taxon>
        <taxon>Gemmata</taxon>
    </lineage>
</organism>
<feature type="transmembrane region" description="Helical" evidence="6">
    <location>
        <begin position="336"/>
        <end position="357"/>
    </location>
</feature>
<proteinExistence type="inferred from homology"/>
<feature type="transmembrane region" description="Helical" evidence="6">
    <location>
        <begin position="273"/>
        <end position="292"/>
    </location>
</feature>
<feature type="transmembrane region" description="Helical" evidence="6">
    <location>
        <begin position="234"/>
        <end position="252"/>
    </location>
</feature>
<reference evidence="8 9" key="1">
    <citation type="submission" date="2019-05" db="EMBL/GenBank/DDBJ databases">
        <authorList>
            <consortium name="Science for Life Laboratories"/>
        </authorList>
    </citation>
    <scope>NUCLEOTIDE SEQUENCE [LARGE SCALE GENOMIC DNA]</scope>
    <source>
        <strain evidence="8">Soil9</strain>
    </source>
</reference>
<dbReference type="KEGG" id="gms:SOIL9_10120"/>
<sequence>MRRPLPLYVLSVGVGLVLFTALRPVFAHADADVVPADDPTQYPTVEIKTVSGPTVVRKLKLSAVTLKTETGSTTVGMQHVKRITFQSDPEGQSSDTVQLADKSIVRGRVTTDPFVVEADGADTPLKKSEIREIKVVRIEQLSLLAALLGLLTLTAMEIVLGIDNVIFLAIVADKLPADQRPRARKIGLTAALGTRLLLLLSLSFLLGLTTPIFTLPELGFLHDMEAREVSWRDLILLAGGLFLIGKSTFEVHEKMEHAKAEHAGTKPTAPAKVVSFARVIMTIAVIDIVFSLDSVITAVGMVDQVWVMIVAMVIAMLVMLYFAGPIATFVEKNPTIKVLALSFLILIGVMLVAEGLGQHIDKGYIYVAMSFALIVEMVNMKLRGPKKEVEAKT</sequence>
<dbReference type="RefSeq" id="WP_162670944.1">
    <property type="nucleotide sequence ID" value="NZ_LR593886.1"/>
</dbReference>
<keyword evidence="5 6" id="KW-0472">Membrane</keyword>
<comment type="subcellular location">
    <subcellularLocation>
        <location evidence="1">Membrane</location>
        <topology evidence="1">Multi-pass membrane protein</topology>
    </subcellularLocation>
</comment>
<dbReference type="EMBL" id="LR593886">
    <property type="protein sequence ID" value="VTR96855.1"/>
    <property type="molecule type" value="Genomic_DNA"/>
</dbReference>
<dbReference type="InterPro" id="IPR005496">
    <property type="entry name" value="Integral_membrane_TerC"/>
</dbReference>
<dbReference type="Proteomes" id="UP000464178">
    <property type="component" value="Chromosome"/>
</dbReference>
<evidence type="ECO:0000313" key="9">
    <source>
        <dbReference type="Proteomes" id="UP000464178"/>
    </source>
</evidence>
<evidence type="ECO:0000256" key="2">
    <source>
        <dbReference type="ARBA" id="ARBA00007511"/>
    </source>
</evidence>